<proteinExistence type="predicted"/>
<evidence type="ECO:0000313" key="2">
    <source>
        <dbReference type="EMBL" id="KAF2635344.1"/>
    </source>
</evidence>
<name>A0A6A6RMQ3_9PLEO</name>
<gene>
    <name evidence="2" type="ORF">P280DRAFT_196685</name>
</gene>
<evidence type="ECO:0000256" key="1">
    <source>
        <dbReference type="SAM" id="MobiDB-lite"/>
    </source>
</evidence>
<dbReference type="OrthoDB" id="5310629at2759"/>
<feature type="compositionally biased region" description="Basic and acidic residues" evidence="1">
    <location>
        <begin position="140"/>
        <end position="153"/>
    </location>
</feature>
<dbReference type="Proteomes" id="UP000799753">
    <property type="component" value="Unassembled WGS sequence"/>
</dbReference>
<reference evidence="2" key="1">
    <citation type="journal article" date="2020" name="Stud. Mycol.">
        <title>101 Dothideomycetes genomes: a test case for predicting lifestyles and emergence of pathogens.</title>
        <authorList>
            <person name="Haridas S."/>
            <person name="Albert R."/>
            <person name="Binder M."/>
            <person name="Bloem J."/>
            <person name="Labutti K."/>
            <person name="Salamov A."/>
            <person name="Andreopoulos B."/>
            <person name="Baker S."/>
            <person name="Barry K."/>
            <person name="Bills G."/>
            <person name="Bluhm B."/>
            <person name="Cannon C."/>
            <person name="Castanera R."/>
            <person name="Culley D."/>
            <person name="Daum C."/>
            <person name="Ezra D."/>
            <person name="Gonzalez J."/>
            <person name="Henrissat B."/>
            <person name="Kuo A."/>
            <person name="Liang C."/>
            <person name="Lipzen A."/>
            <person name="Lutzoni F."/>
            <person name="Magnuson J."/>
            <person name="Mondo S."/>
            <person name="Nolan M."/>
            <person name="Ohm R."/>
            <person name="Pangilinan J."/>
            <person name="Park H.-J."/>
            <person name="Ramirez L."/>
            <person name="Alfaro M."/>
            <person name="Sun H."/>
            <person name="Tritt A."/>
            <person name="Yoshinaga Y."/>
            <person name="Zwiers L.-H."/>
            <person name="Turgeon B."/>
            <person name="Goodwin S."/>
            <person name="Spatafora J."/>
            <person name="Crous P."/>
            <person name="Grigoriev I."/>
        </authorList>
    </citation>
    <scope>NUCLEOTIDE SEQUENCE</scope>
    <source>
        <strain evidence="2">CBS 473.64</strain>
    </source>
</reference>
<feature type="compositionally biased region" description="Polar residues" evidence="1">
    <location>
        <begin position="8"/>
        <end position="47"/>
    </location>
</feature>
<keyword evidence="3" id="KW-1185">Reference proteome</keyword>
<feature type="compositionally biased region" description="Low complexity" evidence="1">
    <location>
        <begin position="71"/>
        <end position="88"/>
    </location>
</feature>
<dbReference type="EMBL" id="MU006808">
    <property type="protein sequence ID" value="KAF2635344.1"/>
    <property type="molecule type" value="Genomic_DNA"/>
</dbReference>
<feature type="region of interest" description="Disordered" evidence="1">
    <location>
        <begin position="1"/>
        <end position="170"/>
    </location>
</feature>
<sequence length="170" mass="17484">MTDETLISPPTTSEAISPVQRTSTFAHKTSTAASTRTPFIDTSTPAINSAPVELDGAPPSPDAAKQRTTDDSVAPGAAGGVASSNADGTHVAVSPGLDEEGEIEREFLGEGGMGEGDAVREKRAAILAHRSKDPSVIVDVPRDPTAEEVEAAKSAEGLATPVPRLEDDVR</sequence>
<accession>A0A6A6RMQ3</accession>
<protein>
    <submittedName>
        <fullName evidence="2">Uncharacterized protein</fullName>
    </submittedName>
</protein>
<evidence type="ECO:0000313" key="3">
    <source>
        <dbReference type="Proteomes" id="UP000799753"/>
    </source>
</evidence>
<dbReference type="AlphaFoldDB" id="A0A6A6RMQ3"/>
<organism evidence="2 3">
    <name type="scientific">Massarina eburnea CBS 473.64</name>
    <dbReference type="NCBI Taxonomy" id="1395130"/>
    <lineage>
        <taxon>Eukaryota</taxon>
        <taxon>Fungi</taxon>
        <taxon>Dikarya</taxon>
        <taxon>Ascomycota</taxon>
        <taxon>Pezizomycotina</taxon>
        <taxon>Dothideomycetes</taxon>
        <taxon>Pleosporomycetidae</taxon>
        <taxon>Pleosporales</taxon>
        <taxon>Massarineae</taxon>
        <taxon>Massarinaceae</taxon>
        <taxon>Massarina</taxon>
    </lineage>
</organism>